<keyword evidence="3" id="KW-1185">Reference proteome</keyword>
<evidence type="ECO:0000259" key="1">
    <source>
        <dbReference type="Pfam" id="PF04149"/>
    </source>
</evidence>
<comment type="caution">
    <text evidence="2">The sequence shown here is derived from an EMBL/GenBank/DDBJ whole genome shotgun (WGS) entry which is preliminary data.</text>
</comment>
<sequence>MNTDLTWIKSSHSDNEGGNCVEIAAASDGIHVRDSKDLQGPQLTFTRREWADFLTLTAEG</sequence>
<organism evidence="2 3">
    <name type="scientific">Streptomyces carminius</name>
    <dbReference type="NCBI Taxonomy" id="2665496"/>
    <lineage>
        <taxon>Bacteria</taxon>
        <taxon>Bacillati</taxon>
        <taxon>Actinomycetota</taxon>
        <taxon>Actinomycetes</taxon>
        <taxon>Kitasatosporales</taxon>
        <taxon>Streptomycetaceae</taxon>
        <taxon>Streptomyces</taxon>
    </lineage>
</organism>
<name>A0A2M8M5S2_9ACTN</name>
<reference evidence="2 3" key="1">
    <citation type="submission" date="2017-11" db="EMBL/GenBank/DDBJ databases">
        <title>Streptomyces carmine sp. nov., a novel actinomycete isolated from Sophora alopecuroides in Xinjiang, China.</title>
        <authorList>
            <person name="Wang Y."/>
            <person name="Luo X."/>
            <person name="Wan C."/>
            <person name="Zhang L."/>
        </authorList>
    </citation>
    <scope>NUCLEOTIDE SEQUENCE [LARGE SCALE GENOMIC DNA]</scope>
    <source>
        <strain evidence="2 3">TRM SA0054</strain>
    </source>
</reference>
<dbReference type="InterPro" id="IPR007278">
    <property type="entry name" value="DUF397"/>
</dbReference>
<accession>A0A2M8M5S2</accession>
<proteinExistence type="predicted"/>
<dbReference type="AlphaFoldDB" id="A0A2M8M5S2"/>
<dbReference type="RefSeq" id="WP_100200578.1">
    <property type="nucleotide sequence ID" value="NZ_PGGW01000011.1"/>
</dbReference>
<gene>
    <name evidence="2" type="ORF">CUT44_03195</name>
</gene>
<feature type="domain" description="DUF397" evidence="1">
    <location>
        <begin position="5"/>
        <end position="55"/>
    </location>
</feature>
<protein>
    <submittedName>
        <fullName evidence="2">DUF397 domain-containing protein</fullName>
    </submittedName>
</protein>
<dbReference type="Proteomes" id="UP000230407">
    <property type="component" value="Unassembled WGS sequence"/>
</dbReference>
<dbReference type="EMBL" id="PGGW01000011">
    <property type="protein sequence ID" value="PJE99536.1"/>
    <property type="molecule type" value="Genomic_DNA"/>
</dbReference>
<dbReference type="Pfam" id="PF04149">
    <property type="entry name" value="DUF397"/>
    <property type="match status" value="1"/>
</dbReference>
<evidence type="ECO:0000313" key="2">
    <source>
        <dbReference type="EMBL" id="PJE99536.1"/>
    </source>
</evidence>
<evidence type="ECO:0000313" key="3">
    <source>
        <dbReference type="Proteomes" id="UP000230407"/>
    </source>
</evidence>